<reference evidence="1" key="1">
    <citation type="submission" date="2018-02" db="EMBL/GenBank/DDBJ databases">
        <title>Rhizophora mucronata_Transcriptome.</title>
        <authorList>
            <person name="Meera S.P."/>
            <person name="Sreeshan A."/>
            <person name="Augustine A."/>
        </authorList>
    </citation>
    <scope>NUCLEOTIDE SEQUENCE</scope>
    <source>
        <tissue evidence="1">Leaf</tissue>
    </source>
</reference>
<protein>
    <submittedName>
        <fullName evidence="1">Uncharacterized protein</fullName>
    </submittedName>
</protein>
<proteinExistence type="predicted"/>
<evidence type="ECO:0000313" key="1">
    <source>
        <dbReference type="EMBL" id="MBX34925.1"/>
    </source>
</evidence>
<sequence>MLIPTPLAKNKPKEVKLFLSSTKRLSLTRTQSY</sequence>
<dbReference type="EMBL" id="GGEC01054441">
    <property type="protein sequence ID" value="MBX34925.1"/>
    <property type="molecule type" value="Transcribed_RNA"/>
</dbReference>
<accession>A0A2P2MXI2</accession>
<organism evidence="1">
    <name type="scientific">Rhizophora mucronata</name>
    <name type="common">Asiatic mangrove</name>
    <dbReference type="NCBI Taxonomy" id="61149"/>
    <lineage>
        <taxon>Eukaryota</taxon>
        <taxon>Viridiplantae</taxon>
        <taxon>Streptophyta</taxon>
        <taxon>Embryophyta</taxon>
        <taxon>Tracheophyta</taxon>
        <taxon>Spermatophyta</taxon>
        <taxon>Magnoliopsida</taxon>
        <taxon>eudicotyledons</taxon>
        <taxon>Gunneridae</taxon>
        <taxon>Pentapetalae</taxon>
        <taxon>rosids</taxon>
        <taxon>fabids</taxon>
        <taxon>Malpighiales</taxon>
        <taxon>Rhizophoraceae</taxon>
        <taxon>Rhizophora</taxon>
    </lineage>
</organism>
<dbReference type="AlphaFoldDB" id="A0A2P2MXI2"/>
<name>A0A2P2MXI2_RHIMU</name>